<gene>
    <name evidence="9" type="ORF">LUZ62_054611</name>
</gene>
<accession>A0AAV8DR21</accession>
<comment type="caution">
    <text evidence="9">The sequence shown here is derived from an EMBL/GenBank/DDBJ whole genome shotgun (WGS) entry which is preliminary data.</text>
</comment>
<evidence type="ECO:0000256" key="3">
    <source>
        <dbReference type="ARBA" id="ARBA00022676"/>
    </source>
</evidence>
<proteinExistence type="predicted"/>
<dbReference type="AlphaFoldDB" id="A0AAV8DR21"/>
<feature type="region of interest" description="Disordered" evidence="6">
    <location>
        <begin position="191"/>
        <end position="262"/>
    </location>
</feature>
<dbReference type="InterPro" id="IPR049625">
    <property type="entry name" value="Glyco_transf_61_cat"/>
</dbReference>
<dbReference type="Pfam" id="PF04577">
    <property type="entry name" value="Glyco_transf_61"/>
    <property type="match status" value="1"/>
</dbReference>
<keyword evidence="3" id="KW-0328">Glycosyltransferase</keyword>
<dbReference type="GO" id="GO:0000139">
    <property type="term" value="C:Golgi membrane"/>
    <property type="evidence" value="ECO:0007669"/>
    <property type="project" value="UniProtKB-SubCell"/>
</dbReference>
<comment type="subcellular location">
    <subcellularLocation>
        <location evidence="1">Golgi apparatus membrane</location>
        <topology evidence="1">Single-pass type II membrane protein</topology>
    </subcellularLocation>
</comment>
<keyword evidence="7" id="KW-0812">Transmembrane</keyword>
<reference evidence="9" key="1">
    <citation type="submission" date="2022-08" db="EMBL/GenBank/DDBJ databases">
        <authorList>
            <person name="Marques A."/>
        </authorList>
    </citation>
    <scope>NUCLEOTIDE SEQUENCE</scope>
    <source>
        <strain evidence="9">RhyPub2mFocal</strain>
        <tissue evidence="9">Leaves</tissue>
    </source>
</reference>
<feature type="compositionally biased region" description="Basic and acidic residues" evidence="6">
    <location>
        <begin position="198"/>
        <end position="212"/>
    </location>
</feature>
<keyword evidence="7" id="KW-1133">Transmembrane helix</keyword>
<comment type="pathway">
    <text evidence="2">Glycan metabolism.</text>
</comment>
<evidence type="ECO:0000256" key="5">
    <source>
        <dbReference type="ARBA" id="ARBA00023180"/>
    </source>
</evidence>
<dbReference type="EMBL" id="JAMFTS010000003">
    <property type="protein sequence ID" value="KAJ4770354.1"/>
    <property type="molecule type" value="Genomic_DNA"/>
</dbReference>
<evidence type="ECO:0000256" key="2">
    <source>
        <dbReference type="ARBA" id="ARBA00004881"/>
    </source>
</evidence>
<feature type="compositionally biased region" description="Acidic residues" evidence="6">
    <location>
        <begin position="213"/>
        <end position="223"/>
    </location>
</feature>
<feature type="compositionally biased region" description="Basic and acidic residues" evidence="6">
    <location>
        <begin position="112"/>
        <end position="135"/>
    </location>
</feature>
<evidence type="ECO:0000259" key="8">
    <source>
        <dbReference type="Pfam" id="PF04577"/>
    </source>
</evidence>
<evidence type="ECO:0000313" key="10">
    <source>
        <dbReference type="Proteomes" id="UP001140206"/>
    </source>
</evidence>
<name>A0AAV8DR21_9POAL</name>
<keyword evidence="5" id="KW-0325">Glycoprotein</keyword>
<feature type="compositionally biased region" description="Polar residues" evidence="6">
    <location>
        <begin position="242"/>
        <end position="261"/>
    </location>
</feature>
<dbReference type="PANTHER" id="PTHR20961:SF5">
    <property type="entry name" value="GLYCOSYLTRANSFERASE-RELATED"/>
    <property type="match status" value="1"/>
</dbReference>
<evidence type="ECO:0000256" key="4">
    <source>
        <dbReference type="ARBA" id="ARBA00022679"/>
    </source>
</evidence>
<keyword evidence="10" id="KW-1185">Reference proteome</keyword>
<organism evidence="9 10">
    <name type="scientific">Rhynchospora pubera</name>
    <dbReference type="NCBI Taxonomy" id="906938"/>
    <lineage>
        <taxon>Eukaryota</taxon>
        <taxon>Viridiplantae</taxon>
        <taxon>Streptophyta</taxon>
        <taxon>Embryophyta</taxon>
        <taxon>Tracheophyta</taxon>
        <taxon>Spermatophyta</taxon>
        <taxon>Magnoliopsida</taxon>
        <taxon>Liliopsida</taxon>
        <taxon>Poales</taxon>
        <taxon>Cyperaceae</taxon>
        <taxon>Cyperoideae</taxon>
        <taxon>Rhynchosporeae</taxon>
        <taxon>Rhynchospora</taxon>
    </lineage>
</organism>
<dbReference type="GO" id="GO:0016763">
    <property type="term" value="F:pentosyltransferase activity"/>
    <property type="evidence" value="ECO:0007669"/>
    <property type="project" value="UniProtKB-ARBA"/>
</dbReference>
<protein>
    <recommendedName>
        <fullName evidence="8">Glycosyltransferase 61 catalytic domain-containing protein</fullName>
    </recommendedName>
</protein>
<feature type="compositionally biased region" description="Polar residues" evidence="6">
    <location>
        <begin position="62"/>
        <end position="71"/>
    </location>
</feature>
<evidence type="ECO:0000256" key="6">
    <source>
        <dbReference type="SAM" id="MobiDB-lite"/>
    </source>
</evidence>
<evidence type="ECO:0000256" key="7">
    <source>
        <dbReference type="SAM" id="Phobius"/>
    </source>
</evidence>
<keyword evidence="4" id="KW-0808">Transferase</keyword>
<dbReference type="Proteomes" id="UP001140206">
    <property type="component" value="Chromosome 3"/>
</dbReference>
<feature type="region of interest" description="Disordered" evidence="6">
    <location>
        <begin position="62"/>
        <end position="150"/>
    </location>
</feature>
<evidence type="ECO:0000256" key="1">
    <source>
        <dbReference type="ARBA" id="ARBA00004323"/>
    </source>
</evidence>
<keyword evidence="7" id="KW-0472">Membrane</keyword>
<feature type="transmembrane region" description="Helical" evidence="7">
    <location>
        <begin position="12"/>
        <end position="34"/>
    </location>
</feature>
<sequence length="642" mass="71968">MRRPDGSSKIKGKGIGAATIFGCVIAFLIFITLLESNSRASAILNLQLSFNTYEPLSTIEGTSNHLQQGKESSVVPISSEEKHKSEKSSSGNDGMINLPIRMTEDLSTNEETTVKDSNDDKLDPEDSKSDADEKPTLPTVSTEDTTHNKEEIVVTQTNELVIPAEETVDSNNPNQNDGGEMMLPTKLTVEFSQNETTENSKTEVTAEEKSESTETESVDSENQEETKQEFVSTQVLPALDVNTENQPDTSSEEVASHQNQKSKLECDFTHPRADTCTMEGDVRILGTYSTIFLVSPNAQDTTESKLRPYARKWEKPTMQMIRELNVKQARPDQAPPCTVHHEVPVVVFSTGGFVGNVFHDYTDILIPLFLAANQYAGKVQFAVTDMSWWWIFKYLPMIKTLSPYPILNIDQDKNVHCFPSAQIGLKSHKPLGVDPAEAPNGYTMQDFRAFIRKSFSLKRSSTTVVNLKSGRRPRLLIILRRGTRAIVNEKQLVSMAKKIGFRVVTADPDKTREFPKFAHVVNSCDVMVGVHGAGLANMLYLPTNATVIQILPWGNLGFVGRHDYGLPLPDMGLRYVEHEIKEDESTLIHRYPRDHAVFTNPQAIHDQGWDTMYRIYLTEQNIMLNVDRFKGVLIDVFKSYVQ</sequence>
<evidence type="ECO:0000313" key="9">
    <source>
        <dbReference type="EMBL" id="KAJ4770354.1"/>
    </source>
</evidence>
<feature type="domain" description="Glycosyltransferase 61 catalytic" evidence="8">
    <location>
        <begin position="438"/>
        <end position="548"/>
    </location>
</feature>
<dbReference type="InterPro" id="IPR007657">
    <property type="entry name" value="Glycosyltransferase_61"/>
</dbReference>
<dbReference type="PANTHER" id="PTHR20961">
    <property type="entry name" value="GLYCOSYLTRANSFERASE"/>
    <property type="match status" value="1"/>
</dbReference>